<dbReference type="PANTHER" id="PTHR11527">
    <property type="entry name" value="HEAT-SHOCK PROTEIN 20 FAMILY MEMBER"/>
    <property type="match status" value="1"/>
</dbReference>
<feature type="domain" description="SHSP" evidence="4">
    <location>
        <begin position="1"/>
        <end position="66"/>
    </location>
</feature>
<evidence type="ECO:0000313" key="6">
    <source>
        <dbReference type="Proteomes" id="UP000317650"/>
    </source>
</evidence>
<dbReference type="SUPFAM" id="SSF49764">
    <property type="entry name" value="HSP20-like chaperones"/>
    <property type="match status" value="1"/>
</dbReference>
<gene>
    <name evidence="5" type="ORF">C4D60_Mb06t22650</name>
</gene>
<dbReference type="InterPro" id="IPR031107">
    <property type="entry name" value="Small_HSP"/>
</dbReference>
<dbReference type="InterPro" id="IPR008978">
    <property type="entry name" value="HSP20-like_chaperone"/>
</dbReference>
<evidence type="ECO:0000256" key="1">
    <source>
        <dbReference type="ARBA" id="ARBA00023016"/>
    </source>
</evidence>
<evidence type="ECO:0000313" key="5">
    <source>
        <dbReference type="EMBL" id="THU50662.1"/>
    </source>
</evidence>
<dbReference type="Pfam" id="PF00011">
    <property type="entry name" value="HSP20"/>
    <property type="match status" value="1"/>
</dbReference>
<dbReference type="Proteomes" id="UP000317650">
    <property type="component" value="Chromosome 6"/>
</dbReference>
<sequence length="96" mass="11022">MTEEEEKGDTWHWVERRRRSFSRRFQLPENANMARITCTMENGVLAVTAATPNVRTIDVALATCTDRNNNSLYKQFVSYMDAFTCVGLYTVYALSS</sequence>
<dbReference type="PROSITE" id="PS01031">
    <property type="entry name" value="SHSP"/>
    <property type="match status" value="1"/>
</dbReference>
<comment type="similarity">
    <text evidence="2 3">Belongs to the small heat shock protein (HSP20) family.</text>
</comment>
<evidence type="ECO:0000256" key="2">
    <source>
        <dbReference type="PROSITE-ProRule" id="PRU00285"/>
    </source>
</evidence>
<name>A0A4S8ISG7_MUSBA</name>
<organism evidence="5 6">
    <name type="scientific">Musa balbisiana</name>
    <name type="common">Banana</name>
    <dbReference type="NCBI Taxonomy" id="52838"/>
    <lineage>
        <taxon>Eukaryota</taxon>
        <taxon>Viridiplantae</taxon>
        <taxon>Streptophyta</taxon>
        <taxon>Embryophyta</taxon>
        <taxon>Tracheophyta</taxon>
        <taxon>Spermatophyta</taxon>
        <taxon>Magnoliopsida</taxon>
        <taxon>Liliopsida</taxon>
        <taxon>Zingiberales</taxon>
        <taxon>Musaceae</taxon>
        <taxon>Musa</taxon>
    </lineage>
</organism>
<keyword evidence="1" id="KW-0346">Stress response</keyword>
<keyword evidence="6" id="KW-1185">Reference proteome</keyword>
<evidence type="ECO:0000259" key="4">
    <source>
        <dbReference type="PROSITE" id="PS01031"/>
    </source>
</evidence>
<dbReference type="InterPro" id="IPR002068">
    <property type="entry name" value="A-crystallin/Hsp20_dom"/>
</dbReference>
<proteinExistence type="inferred from homology"/>
<dbReference type="AlphaFoldDB" id="A0A4S8ISG7"/>
<accession>A0A4S8ISG7</accession>
<dbReference type="Gene3D" id="2.60.40.790">
    <property type="match status" value="1"/>
</dbReference>
<comment type="caution">
    <text evidence="5">The sequence shown here is derived from an EMBL/GenBank/DDBJ whole genome shotgun (WGS) entry which is preliminary data.</text>
</comment>
<evidence type="ECO:0000256" key="3">
    <source>
        <dbReference type="RuleBase" id="RU003616"/>
    </source>
</evidence>
<reference evidence="5 6" key="1">
    <citation type="journal article" date="2019" name="Nat. Plants">
        <title>Genome sequencing of Musa balbisiana reveals subgenome evolution and function divergence in polyploid bananas.</title>
        <authorList>
            <person name="Yao X."/>
        </authorList>
    </citation>
    <scope>NUCLEOTIDE SEQUENCE [LARGE SCALE GENOMIC DNA]</scope>
    <source>
        <strain evidence="6">cv. DH-PKW</strain>
        <tissue evidence="5">Leaves</tissue>
    </source>
</reference>
<dbReference type="EMBL" id="PYDT01000009">
    <property type="protein sequence ID" value="THU50662.1"/>
    <property type="molecule type" value="Genomic_DNA"/>
</dbReference>
<protein>
    <recommendedName>
        <fullName evidence="4">SHSP domain-containing protein</fullName>
    </recommendedName>
</protein>
<dbReference type="STRING" id="52838.A0A4S8ISG7"/>